<dbReference type="PATRIC" id="fig|1280948.3.peg.1774"/>
<protein>
    <recommendedName>
        <fullName evidence="6">Exopolysaccharide biosynthesis protein exod</fullName>
    </recommendedName>
</protein>
<dbReference type="Pfam" id="PF06055">
    <property type="entry name" value="ExoD"/>
    <property type="match status" value="1"/>
</dbReference>
<evidence type="ECO:0000313" key="5">
    <source>
        <dbReference type="Proteomes" id="UP000259173"/>
    </source>
</evidence>
<keyword evidence="1" id="KW-0812">Transmembrane</keyword>
<dbReference type="Proteomes" id="UP000024547">
    <property type="component" value="Unassembled WGS sequence"/>
</dbReference>
<name>A0A059E2R3_9PROT</name>
<reference evidence="2 5" key="2">
    <citation type="journal article" date="2018" name="Nat. Biotechnol.">
        <title>A standardized bacterial taxonomy based on genome phylogeny substantially revises the tree of life.</title>
        <authorList>
            <person name="Parks D.H."/>
            <person name="Chuvochina M."/>
            <person name="Waite D.W."/>
            <person name="Rinke C."/>
            <person name="Skarshewski A."/>
            <person name="Chaumeil P.A."/>
            <person name="Hugenholtz P."/>
        </authorList>
    </citation>
    <scope>NUCLEOTIDE SEQUENCE [LARGE SCALE GENOMIC DNA]</scope>
    <source>
        <strain evidence="2">UBA8557</strain>
    </source>
</reference>
<gene>
    <name evidence="2" type="ORF">DCG65_06510</name>
    <name evidence="3" type="ORF">HY36_04700</name>
</gene>
<feature type="transmembrane region" description="Helical" evidence="1">
    <location>
        <begin position="177"/>
        <end position="197"/>
    </location>
</feature>
<comment type="caution">
    <text evidence="3">The sequence shown here is derived from an EMBL/GenBank/DDBJ whole genome shotgun (WGS) entry which is preliminary data.</text>
</comment>
<keyword evidence="4" id="KW-1185">Reference proteome</keyword>
<dbReference type="PIRSF" id="PIRSF033239">
    <property type="entry name" value="ExoD"/>
    <property type="match status" value="1"/>
</dbReference>
<keyword evidence="1" id="KW-0472">Membrane</keyword>
<evidence type="ECO:0000313" key="4">
    <source>
        <dbReference type="Proteomes" id="UP000024547"/>
    </source>
</evidence>
<proteinExistence type="predicted"/>
<dbReference type="EMBL" id="DMBR01000200">
    <property type="protein sequence ID" value="HAE94193.1"/>
    <property type="molecule type" value="Genomic_DNA"/>
</dbReference>
<dbReference type="eggNOG" id="COG3932">
    <property type="taxonomic scope" value="Bacteria"/>
</dbReference>
<evidence type="ECO:0000313" key="2">
    <source>
        <dbReference type="EMBL" id="HAE94193.1"/>
    </source>
</evidence>
<dbReference type="AlphaFoldDB" id="A0A059E2R3"/>
<dbReference type="OrthoDB" id="7949130at2"/>
<feature type="transmembrane region" description="Helical" evidence="1">
    <location>
        <begin position="39"/>
        <end position="58"/>
    </location>
</feature>
<dbReference type="Proteomes" id="UP000259173">
    <property type="component" value="Unassembled WGS sequence"/>
</dbReference>
<sequence>MTAPQSDPLENVLETAVEEGDDGEVSIGDLLDMFGQRSFGPIITLLGLLVVLPPLGGIPGLPAIVGFVILLFSLQILFGASHIWMPSFIQNQSIETEKLEQAEDRVKPWLKRVDRMITERLSWAAGKAATYLAAVAVSVLAILMIPLELVPFAVAAPGVAITLFGLGLVARDGAVMLAGFTATLAALTITLLFVPWGKVAGWF</sequence>
<evidence type="ECO:0000313" key="3">
    <source>
        <dbReference type="EMBL" id="KCZ61860.1"/>
    </source>
</evidence>
<feature type="transmembrane region" description="Helical" evidence="1">
    <location>
        <begin position="149"/>
        <end position="170"/>
    </location>
</feature>
<dbReference type="PANTHER" id="PTHR41795:SF1">
    <property type="entry name" value="EXOPOLYSACCHARIDE SYNTHESIS PROTEIN"/>
    <property type="match status" value="1"/>
</dbReference>
<feature type="transmembrane region" description="Helical" evidence="1">
    <location>
        <begin position="64"/>
        <end position="85"/>
    </location>
</feature>
<organism evidence="3 4">
    <name type="scientific">Hyphomonas atlantica</name>
    <dbReference type="NCBI Taxonomy" id="1280948"/>
    <lineage>
        <taxon>Bacteria</taxon>
        <taxon>Pseudomonadati</taxon>
        <taxon>Pseudomonadota</taxon>
        <taxon>Alphaproteobacteria</taxon>
        <taxon>Hyphomonadales</taxon>
        <taxon>Hyphomonadaceae</taxon>
        <taxon>Hyphomonas</taxon>
    </lineage>
</organism>
<evidence type="ECO:0008006" key="6">
    <source>
        <dbReference type="Google" id="ProtNLM"/>
    </source>
</evidence>
<evidence type="ECO:0000256" key="1">
    <source>
        <dbReference type="SAM" id="Phobius"/>
    </source>
</evidence>
<feature type="transmembrane region" description="Helical" evidence="1">
    <location>
        <begin position="121"/>
        <end position="143"/>
    </location>
</feature>
<dbReference type="EMBL" id="AWFH01000012">
    <property type="protein sequence ID" value="KCZ61860.1"/>
    <property type="molecule type" value="Genomic_DNA"/>
</dbReference>
<dbReference type="RefSeq" id="WP_035551175.1">
    <property type="nucleotide sequence ID" value="NZ_AWFH01000012.1"/>
</dbReference>
<accession>A0A059E2R3</accession>
<dbReference type="PANTHER" id="PTHR41795">
    <property type="entry name" value="EXOPOLYSACCHARIDE SYNTHESIS PROTEIN"/>
    <property type="match status" value="1"/>
</dbReference>
<reference evidence="3 4" key="1">
    <citation type="journal article" date="2014" name="Antonie Van Leeuwenhoek">
        <title>Hyphomonas beringensis sp. nov. and Hyphomonas chukchiensis sp. nov., isolated from surface seawater of the Bering Sea and Chukchi Sea.</title>
        <authorList>
            <person name="Li C."/>
            <person name="Lai Q."/>
            <person name="Li G."/>
            <person name="Dong C."/>
            <person name="Wang J."/>
            <person name="Liao Y."/>
            <person name="Shao Z."/>
        </authorList>
    </citation>
    <scope>NUCLEOTIDE SEQUENCE [LARGE SCALE GENOMIC DNA]</scope>
    <source>
        <strain evidence="3 4">22II1-22F38</strain>
    </source>
</reference>
<dbReference type="STRING" id="1280948.HY36_04700"/>
<dbReference type="InterPro" id="IPR010331">
    <property type="entry name" value="ExoD"/>
</dbReference>
<keyword evidence="1" id="KW-1133">Transmembrane helix</keyword>